<dbReference type="Proteomes" id="UP000095409">
    <property type="component" value="Unassembled WGS sequence"/>
</dbReference>
<proteinExistence type="predicted"/>
<evidence type="ECO:0000313" key="3">
    <source>
        <dbReference type="EMBL" id="RYT61869.1"/>
    </source>
</evidence>
<dbReference type="EMBL" id="CYZD01000007">
    <property type="protein sequence ID" value="CUO20730.1"/>
    <property type="molecule type" value="Genomic_DNA"/>
</dbReference>
<evidence type="ECO:0000313" key="6">
    <source>
        <dbReference type="Proteomes" id="UP000293506"/>
    </source>
</evidence>
<name>A0A174D9K9_9FIRM</name>
<reference evidence="2 5" key="2">
    <citation type="submission" date="2018-08" db="EMBL/GenBank/DDBJ databases">
        <title>A genome reference for cultivated species of the human gut microbiota.</title>
        <authorList>
            <person name="Zou Y."/>
            <person name="Xue W."/>
            <person name="Luo G."/>
        </authorList>
    </citation>
    <scope>NUCLEOTIDE SEQUENCE [LARGE SCALE GENOMIC DNA]</scope>
    <source>
        <strain evidence="2 5">AF14-23</strain>
    </source>
</reference>
<organism evidence="1 4">
    <name type="scientific">Blautia obeum</name>
    <dbReference type="NCBI Taxonomy" id="40520"/>
    <lineage>
        <taxon>Bacteria</taxon>
        <taxon>Bacillati</taxon>
        <taxon>Bacillota</taxon>
        <taxon>Clostridia</taxon>
        <taxon>Lachnospirales</taxon>
        <taxon>Lachnospiraceae</taxon>
        <taxon>Blautia</taxon>
    </lineage>
</organism>
<dbReference type="GeneID" id="79805681"/>
<dbReference type="Proteomes" id="UP000265828">
    <property type="component" value="Unassembled WGS sequence"/>
</dbReference>
<evidence type="ECO:0000313" key="1">
    <source>
        <dbReference type="EMBL" id="CUO20730.1"/>
    </source>
</evidence>
<evidence type="ECO:0000313" key="5">
    <source>
        <dbReference type="Proteomes" id="UP000265828"/>
    </source>
</evidence>
<reference evidence="3 6" key="3">
    <citation type="journal article" date="2019" name="Science, e1252229">
        <title>Invertible promoters mediate bacterial phase variation, antibiotic resistance, and host adaptation in the gut.</title>
        <authorList>
            <person name="Jiang X."/>
            <person name="Hall A.B."/>
            <person name="Arthur T.D."/>
            <person name="Plichta D.R."/>
            <person name="Covington C.T."/>
            <person name="Poyet M."/>
            <person name="Crothers J."/>
            <person name="Moses P.L."/>
            <person name="Tolonen A.C."/>
            <person name="Vlamakis H."/>
            <person name="Alm E.J."/>
            <person name="Xavier R.J."/>
        </authorList>
    </citation>
    <scope>NUCLEOTIDE SEQUENCE [LARGE SCALE GENOMIC DNA]</scope>
    <source>
        <strain evidence="3">Af_0058</strain>
        <strain evidence="6">af_0058</strain>
    </source>
</reference>
<dbReference type="AlphaFoldDB" id="A0A174D9K9"/>
<dbReference type="EMBL" id="RCXQ01000022">
    <property type="protein sequence ID" value="RYT61869.1"/>
    <property type="molecule type" value="Genomic_DNA"/>
</dbReference>
<gene>
    <name evidence="2" type="ORF">DWW07_00155</name>
    <name evidence="3" type="ORF">EAI82_14915</name>
    <name evidence="1" type="ORF">ERS852394_01678</name>
</gene>
<sequence length="79" mass="9253">MAEANDKYGIIYQNLVDAGCNQKTIQCCMKLAQENNVEALLSQLCMYRKHLMEQTHIYQDNIDCLDYLIYSLKKSNENR</sequence>
<dbReference type="Proteomes" id="UP000293506">
    <property type="component" value="Unassembled WGS sequence"/>
</dbReference>
<dbReference type="RefSeq" id="WP_004844986.1">
    <property type="nucleotide sequence ID" value="NZ_CYZD01000007.1"/>
</dbReference>
<accession>A0A174D9K9</accession>
<reference evidence="1 4" key="1">
    <citation type="submission" date="2015-09" db="EMBL/GenBank/DDBJ databases">
        <authorList>
            <consortium name="Pathogen Informatics"/>
        </authorList>
    </citation>
    <scope>NUCLEOTIDE SEQUENCE [LARGE SCALE GENOMIC DNA]</scope>
    <source>
        <strain evidence="1 4">2789STDY5608837</strain>
    </source>
</reference>
<evidence type="ECO:0000313" key="2">
    <source>
        <dbReference type="EMBL" id="RGV66156.1"/>
    </source>
</evidence>
<dbReference type="EMBL" id="QRZI01000001">
    <property type="protein sequence ID" value="RGV66156.1"/>
    <property type="molecule type" value="Genomic_DNA"/>
</dbReference>
<protein>
    <submittedName>
        <fullName evidence="1">Uncharacterized protein</fullName>
    </submittedName>
</protein>
<evidence type="ECO:0000313" key="4">
    <source>
        <dbReference type="Proteomes" id="UP000095409"/>
    </source>
</evidence>